<reference evidence="2 3" key="1">
    <citation type="submission" date="2016-08" db="EMBL/GenBank/DDBJ databases">
        <title>Whole genome sequence of Mesorhizobium sp. strain UASWS1009 isolated from industrial sewage.</title>
        <authorList>
            <person name="Crovadore J."/>
            <person name="Calmin G."/>
            <person name="Chablais R."/>
            <person name="Cochard B."/>
            <person name="Lefort F."/>
        </authorList>
    </citation>
    <scope>NUCLEOTIDE SEQUENCE [LARGE SCALE GENOMIC DNA]</scope>
    <source>
        <strain evidence="2 3">UASWS1009</strain>
    </source>
</reference>
<organism evidence="2 3">
    <name type="scientific">Mesorhizobium hungaricum</name>
    <dbReference type="NCBI Taxonomy" id="1566387"/>
    <lineage>
        <taxon>Bacteria</taxon>
        <taxon>Pseudomonadati</taxon>
        <taxon>Pseudomonadota</taxon>
        <taxon>Alphaproteobacteria</taxon>
        <taxon>Hyphomicrobiales</taxon>
        <taxon>Phyllobacteriaceae</taxon>
        <taxon>Mesorhizobium</taxon>
    </lineage>
</organism>
<proteinExistence type="predicted"/>
<feature type="region of interest" description="Disordered" evidence="1">
    <location>
        <begin position="35"/>
        <end position="63"/>
    </location>
</feature>
<name>A0A1C2EEY6_9HYPH</name>
<sequence>MLKEVYSRIREGLEEALAWSPGEIALPVTDYSTGSPITTVRDRGAPVKIGDQHASQAEEAEKR</sequence>
<protein>
    <submittedName>
        <fullName evidence="2">Uncharacterized protein</fullName>
    </submittedName>
</protein>
<gene>
    <name evidence="2" type="ORF">QV13_00155</name>
</gene>
<evidence type="ECO:0000313" key="2">
    <source>
        <dbReference type="EMBL" id="OCX25563.1"/>
    </source>
</evidence>
<evidence type="ECO:0000256" key="1">
    <source>
        <dbReference type="SAM" id="MobiDB-lite"/>
    </source>
</evidence>
<dbReference type="Proteomes" id="UP000094412">
    <property type="component" value="Unassembled WGS sequence"/>
</dbReference>
<accession>A0A1C2EEY6</accession>
<dbReference type="EMBL" id="MDEO01000015">
    <property type="protein sequence ID" value="OCX25563.1"/>
    <property type="molecule type" value="Genomic_DNA"/>
</dbReference>
<evidence type="ECO:0000313" key="3">
    <source>
        <dbReference type="Proteomes" id="UP000094412"/>
    </source>
</evidence>
<dbReference type="AlphaFoldDB" id="A0A1C2EEY6"/>
<keyword evidence="3" id="KW-1185">Reference proteome</keyword>
<comment type="caution">
    <text evidence="2">The sequence shown here is derived from an EMBL/GenBank/DDBJ whole genome shotgun (WGS) entry which is preliminary data.</text>
</comment>